<evidence type="ECO:0000313" key="4">
    <source>
        <dbReference type="EMBL" id="CAI2716932.1"/>
    </source>
</evidence>
<keyword evidence="2" id="KW-0560">Oxidoreductase</keyword>
<dbReference type="InterPro" id="IPR036188">
    <property type="entry name" value="FAD/NAD-bd_sf"/>
</dbReference>
<keyword evidence="5" id="KW-1185">Reference proteome</keyword>
<dbReference type="InterPro" id="IPR002937">
    <property type="entry name" value="Amino_oxidase"/>
</dbReference>
<feature type="domain" description="Amine oxidase" evidence="3">
    <location>
        <begin position="12"/>
        <end position="454"/>
    </location>
</feature>
<comment type="similarity">
    <text evidence="1">Belongs to the carotenoid/retinoid oxidoreductase family.</text>
</comment>
<evidence type="ECO:0000313" key="5">
    <source>
        <dbReference type="Proteomes" id="UP001157733"/>
    </source>
</evidence>
<reference evidence="4 5" key="1">
    <citation type="submission" date="2022-09" db="EMBL/GenBank/DDBJ databases">
        <authorList>
            <person name="Kop L."/>
        </authorList>
    </citation>
    <scope>NUCLEOTIDE SEQUENCE [LARGE SCALE GENOMIC DNA]</scope>
    <source>
        <strain evidence="4 5">347</strain>
    </source>
</reference>
<protein>
    <submittedName>
        <fullName evidence="4">Phytoene dehydrogenase</fullName>
    </submittedName>
</protein>
<organism evidence="4 5">
    <name type="scientific">Nitrospina watsonii</name>
    <dbReference type="NCBI Taxonomy" id="1323948"/>
    <lineage>
        <taxon>Bacteria</taxon>
        <taxon>Pseudomonadati</taxon>
        <taxon>Nitrospinota/Tectimicrobiota group</taxon>
        <taxon>Nitrospinota</taxon>
        <taxon>Nitrospinia</taxon>
        <taxon>Nitrospinales</taxon>
        <taxon>Nitrospinaceae</taxon>
        <taxon>Nitrospina</taxon>
    </lineage>
</organism>
<dbReference type="SUPFAM" id="SSF51905">
    <property type="entry name" value="FAD/NAD(P)-binding domain"/>
    <property type="match status" value="1"/>
</dbReference>
<accession>A0ABM9H9V7</accession>
<gene>
    <name evidence="4" type="ORF">NSPWAT_0072</name>
</gene>
<evidence type="ECO:0000259" key="3">
    <source>
        <dbReference type="Pfam" id="PF01593"/>
    </source>
</evidence>
<dbReference type="EMBL" id="OX336137">
    <property type="protein sequence ID" value="CAI2716932.1"/>
    <property type="molecule type" value="Genomic_DNA"/>
</dbReference>
<dbReference type="RefSeq" id="WP_282009914.1">
    <property type="nucleotide sequence ID" value="NZ_OX336137.1"/>
</dbReference>
<sequence length="470" mass="52575">MVYDALIIGSGLSGLAAGIRLAMFNKKVLIVEKHVEVGGLNSFYVRKQRTFDVGLHAMTNYVPKGARNAPLSKLLKQLRFRHEDFRLCPQHQSEIRFPGKALRFTNEFAVLEEEVARAFPSQIDGFRRLVATIRDYDELNLDNSRFIPARTVVGECLSDPVLIDMLFCPLMYYGSASEGDMDFYQFVIMFKAVFLEGFAKPEGGMPYILNLLVEKYKTLGGELRMGAGVQAIHAPDGALQSVELENGETVLADKVLSSAGYVETLRLCDPCPVEEAQCEEGRMSFMECLFVLDRPPKDLGYDKSIVFFSTQPRFDYRVPGEAVDVTSGVLCAPNNFEYPEPAAEGMLRLTNQANYAIWNDMVRADYRAAKKACRERAVEEILQFFPDFRHNVVFTDAFTPKTIFKYTGHLNGAVYGAPHKIKDGRTPVRNVFICGTDQGFLGIIGATLSGISMANLHVLQAENKPEYGRI</sequence>
<name>A0ABM9H9V7_9BACT</name>
<evidence type="ECO:0000256" key="2">
    <source>
        <dbReference type="ARBA" id="ARBA00023002"/>
    </source>
</evidence>
<dbReference type="Proteomes" id="UP001157733">
    <property type="component" value="Chromosome"/>
</dbReference>
<proteinExistence type="inferred from homology"/>
<dbReference type="PANTHER" id="PTHR43734:SF7">
    <property type="entry name" value="4,4'-DIAPONEUROSPORENE OXYGENASE"/>
    <property type="match status" value="1"/>
</dbReference>
<evidence type="ECO:0000256" key="1">
    <source>
        <dbReference type="ARBA" id="ARBA00006046"/>
    </source>
</evidence>
<dbReference type="PANTHER" id="PTHR43734">
    <property type="entry name" value="PHYTOENE DESATURASE"/>
    <property type="match status" value="1"/>
</dbReference>
<dbReference type="Pfam" id="PF01593">
    <property type="entry name" value="Amino_oxidase"/>
    <property type="match status" value="1"/>
</dbReference>
<dbReference type="Gene3D" id="3.50.50.60">
    <property type="entry name" value="FAD/NAD(P)-binding domain"/>
    <property type="match status" value="2"/>
</dbReference>